<dbReference type="AlphaFoldDB" id="A0A6G1HNN3"/>
<dbReference type="Gene3D" id="4.10.240.10">
    <property type="entry name" value="Zn(2)-C6 fungal-type DNA-binding domain"/>
    <property type="match status" value="1"/>
</dbReference>
<dbReference type="Pfam" id="PF00172">
    <property type="entry name" value="Zn_clus"/>
    <property type="match status" value="1"/>
</dbReference>
<accession>A0A6G1HNN3</accession>
<proteinExistence type="predicted"/>
<dbReference type="SUPFAM" id="SSF57701">
    <property type="entry name" value="Zn2/Cys6 DNA-binding domain"/>
    <property type="match status" value="1"/>
</dbReference>
<dbReference type="InterPro" id="IPR053157">
    <property type="entry name" value="Sterol_Uptake_Regulator"/>
</dbReference>
<dbReference type="PANTHER" id="PTHR47784:SF5">
    <property type="entry name" value="STEROL UPTAKE CONTROL PROTEIN 2"/>
    <property type="match status" value="1"/>
</dbReference>
<dbReference type="PROSITE" id="PS50048">
    <property type="entry name" value="ZN2_CY6_FUNGAL_2"/>
    <property type="match status" value="1"/>
</dbReference>
<feature type="region of interest" description="Disordered" evidence="2">
    <location>
        <begin position="52"/>
        <end position="76"/>
    </location>
</feature>
<evidence type="ECO:0000256" key="2">
    <source>
        <dbReference type="SAM" id="MobiDB-lite"/>
    </source>
</evidence>
<dbReference type="EMBL" id="ML996703">
    <property type="protein sequence ID" value="KAF2397447.1"/>
    <property type="molecule type" value="Genomic_DNA"/>
</dbReference>
<dbReference type="InterPro" id="IPR001138">
    <property type="entry name" value="Zn2Cys6_DnaBD"/>
</dbReference>
<protein>
    <recommendedName>
        <fullName evidence="3">Zn(2)-C6 fungal-type domain-containing protein</fullName>
    </recommendedName>
</protein>
<dbReference type="Proteomes" id="UP000799640">
    <property type="component" value="Unassembled WGS sequence"/>
</dbReference>
<reference evidence="4" key="1">
    <citation type="journal article" date="2020" name="Stud. Mycol.">
        <title>101 Dothideomycetes genomes: a test case for predicting lifestyles and emergence of pathogens.</title>
        <authorList>
            <person name="Haridas S."/>
            <person name="Albert R."/>
            <person name="Binder M."/>
            <person name="Bloem J."/>
            <person name="Labutti K."/>
            <person name="Salamov A."/>
            <person name="Andreopoulos B."/>
            <person name="Baker S."/>
            <person name="Barry K."/>
            <person name="Bills G."/>
            <person name="Bluhm B."/>
            <person name="Cannon C."/>
            <person name="Castanera R."/>
            <person name="Culley D."/>
            <person name="Daum C."/>
            <person name="Ezra D."/>
            <person name="Gonzalez J."/>
            <person name="Henrissat B."/>
            <person name="Kuo A."/>
            <person name="Liang C."/>
            <person name="Lipzen A."/>
            <person name="Lutzoni F."/>
            <person name="Magnuson J."/>
            <person name="Mondo S."/>
            <person name="Nolan M."/>
            <person name="Ohm R."/>
            <person name="Pangilinan J."/>
            <person name="Park H.-J."/>
            <person name="Ramirez L."/>
            <person name="Alfaro M."/>
            <person name="Sun H."/>
            <person name="Tritt A."/>
            <person name="Yoshinaga Y."/>
            <person name="Zwiers L.-H."/>
            <person name="Turgeon B."/>
            <person name="Goodwin S."/>
            <person name="Spatafora J."/>
            <person name="Crous P."/>
            <person name="Grigoriev I."/>
        </authorList>
    </citation>
    <scope>NUCLEOTIDE SEQUENCE</scope>
    <source>
        <strain evidence="4">CBS 262.69</strain>
    </source>
</reference>
<dbReference type="GO" id="GO:0001228">
    <property type="term" value="F:DNA-binding transcription activator activity, RNA polymerase II-specific"/>
    <property type="evidence" value="ECO:0007669"/>
    <property type="project" value="TreeGrafter"/>
</dbReference>
<organism evidence="4 5">
    <name type="scientific">Trichodelitschia bisporula</name>
    <dbReference type="NCBI Taxonomy" id="703511"/>
    <lineage>
        <taxon>Eukaryota</taxon>
        <taxon>Fungi</taxon>
        <taxon>Dikarya</taxon>
        <taxon>Ascomycota</taxon>
        <taxon>Pezizomycotina</taxon>
        <taxon>Dothideomycetes</taxon>
        <taxon>Dothideomycetes incertae sedis</taxon>
        <taxon>Phaeotrichales</taxon>
        <taxon>Phaeotrichaceae</taxon>
        <taxon>Trichodelitschia</taxon>
    </lineage>
</organism>
<dbReference type="OrthoDB" id="416217at2759"/>
<keyword evidence="1" id="KW-0539">Nucleus</keyword>
<sequence>MPAKRAHKKSRNGCGICRARRVKCDEVHPECGPCRKHEVRCNYDRSVFVSARSSSQGQSSTTSSKSYQLSPCSESSPMGFLDPPPPAFGQPSSRMLDLQLMNHYTYMHLMGSCKHDPRVRKMWAYDVVQRAVGCDFLMSAILSFSSMHLHINNPSDRKMGLVSHYYFGTSLRLLTEQLSTIGPHNADQAFAASIMIQFQTFMSWKDPCTRHMGPYAPPVHWLEMCQGVGSILRTAAQCVVNSVMKPLLDASPAALPRGAGPVSPGFVDEVESYCPDFARFGEFLTADAASESPDPATAVVRDVFDIIHTLYIAHEAGQNPIATRRRLLTFPNALDPRFIELLRACDPRAMITLAHYFAIMKKADGIWWFMGRPEYEIEGVWGLLDEKWKQYLSWPRKLVAGGGGL</sequence>
<dbReference type="GO" id="GO:0008270">
    <property type="term" value="F:zinc ion binding"/>
    <property type="evidence" value="ECO:0007669"/>
    <property type="project" value="InterPro"/>
</dbReference>
<gene>
    <name evidence="4" type="ORF">EJ06DRAFT_149482</name>
</gene>
<dbReference type="SMART" id="SM00066">
    <property type="entry name" value="GAL4"/>
    <property type="match status" value="1"/>
</dbReference>
<name>A0A6G1HNN3_9PEZI</name>
<feature type="compositionally biased region" description="Low complexity" evidence="2">
    <location>
        <begin position="52"/>
        <end position="70"/>
    </location>
</feature>
<evidence type="ECO:0000259" key="3">
    <source>
        <dbReference type="PROSITE" id="PS50048"/>
    </source>
</evidence>
<dbReference type="Pfam" id="PF11951">
    <property type="entry name" value="Fungal_trans_2"/>
    <property type="match status" value="1"/>
</dbReference>
<dbReference type="InterPro" id="IPR036864">
    <property type="entry name" value="Zn2-C6_fun-type_DNA-bd_sf"/>
</dbReference>
<dbReference type="CDD" id="cd00067">
    <property type="entry name" value="GAL4"/>
    <property type="match status" value="1"/>
</dbReference>
<dbReference type="PANTHER" id="PTHR47784">
    <property type="entry name" value="STEROL UPTAKE CONTROL PROTEIN 2"/>
    <property type="match status" value="1"/>
</dbReference>
<keyword evidence="5" id="KW-1185">Reference proteome</keyword>
<dbReference type="InterPro" id="IPR021858">
    <property type="entry name" value="Fun_TF"/>
</dbReference>
<feature type="domain" description="Zn(2)-C6 fungal-type" evidence="3">
    <location>
        <begin position="13"/>
        <end position="43"/>
    </location>
</feature>
<evidence type="ECO:0000313" key="4">
    <source>
        <dbReference type="EMBL" id="KAF2397447.1"/>
    </source>
</evidence>
<dbReference type="PROSITE" id="PS00463">
    <property type="entry name" value="ZN2_CY6_FUNGAL_1"/>
    <property type="match status" value="1"/>
</dbReference>
<evidence type="ECO:0000313" key="5">
    <source>
        <dbReference type="Proteomes" id="UP000799640"/>
    </source>
</evidence>
<evidence type="ECO:0000256" key="1">
    <source>
        <dbReference type="ARBA" id="ARBA00023242"/>
    </source>
</evidence>